<dbReference type="Pfam" id="PF07965">
    <property type="entry name" value="Integrin_B_tail"/>
    <property type="match status" value="1"/>
</dbReference>
<organism evidence="24">
    <name type="scientific">Culicoides sonorensis</name>
    <name type="common">Biting midge</name>
    <dbReference type="NCBI Taxonomy" id="179676"/>
    <lineage>
        <taxon>Eukaryota</taxon>
        <taxon>Metazoa</taxon>
        <taxon>Ecdysozoa</taxon>
        <taxon>Arthropoda</taxon>
        <taxon>Hexapoda</taxon>
        <taxon>Insecta</taxon>
        <taxon>Pterygota</taxon>
        <taxon>Neoptera</taxon>
        <taxon>Endopterygota</taxon>
        <taxon>Diptera</taxon>
        <taxon>Nematocera</taxon>
        <taxon>Chironomoidea</taxon>
        <taxon>Ceratopogonidae</taxon>
        <taxon>Ceratopogoninae</taxon>
        <taxon>Culicoides</taxon>
        <taxon>Monoculicoides</taxon>
    </lineage>
</organism>
<keyword evidence="7 20" id="KW-0732">Signal</keyword>
<feature type="disulfide bond" evidence="17">
    <location>
        <begin position="41"/>
        <end position="50"/>
    </location>
</feature>
<evidence type="ECO:0000259" key="22">
    <source>
        <dbReference type="SMART" id="SM01241"/>
    </source>
</evidence>
<evidence type="ECO:0000256" key="8">
    <source>
        <dbReference type="ARBA" id="ARBA00022737"/>
    </source>
</evidence>
<keyword evidence="16" id="KW-0325">Glycoprotein</keyword>
<evidence type="ECO:0000256" key="4">
    <source>
        <dbReference type="ARBA" id="ARBA00022536"/>
    </source>
</evidence>
<dbReference type="Pfam" id="PF18372">
    <property type="entry name" value="I-EGF_1"/>
    <property type="match status" value="1"/>
</dbReference>
<comment type="subcellular location">
    <subcellularLocation>
        <location evidence="1 18">Cell membrane</location>
        <topology evidence="1 18">Single-pass type I membrane protein</topology>
    </subcellularLocation>
</comment>
<keyword evidence="9" id="KW-0106">Calcium</keyword>
<feature type="disulfide bond" evidence="17">
    <location>
        <begin position="649"/>
        <end position="728"/>
    </location>
</feature>
<dbReference type="Gene3D" id="3.40.50.410">
    <property type="entry name" value="von Willebrand factor, type A domain"/>
    <property type="match status" value="1"/>
</dbReference>
<dbReference type="InterPro" id="IPR040622">
    <property type="entry name" value="EGF_integrin_1"/>
</dbReference>
<dbReference type="VEuPathDB" id="VectorBase:CSON013367"/>
<dbReference type="GO" id="GO:0046872">
    <property type="term" value="F:metal ion binding"/>
    <property type="evidence" value="ECO:0007669"/>
    <property type="project" value="UniProtKB-KW"/>
</dbReference>
<dbReference type="GO" id="GO:0007157">
    <property type="term" value="P:heterophilic cell-cell adhesion via plasma membrane cell adhesion molecules"/>
    <property type="evidence" value="ECO:0007669"/>
    <property type="project" value="UniProtKB-ARBA"/>
</dbReference>
<evidence type="ECO:0000256" key="7">
    <source>
        <dbReference type="ARBA" id="ARBA00022729"/>
    </source>
</evidence>
<keyword evidence="15 17" id="KW-1015">Disulfide bond</keyword>
<dbReference type="GO" id="GO:0007160">
    <property type="term" value="P:cell-matrix adhesion"/>
    <property type="evidence" value="ECO:0007669"/>
    <property type="project" value="TreeGrafter"/>
</dbReference>
<dbReference type="Gene3D" id="2.10.25.10">
    <property type="entry name" value="Laminin"/>
    <property type="match status" value="4"/>
</dbReference>
<evidence type="ECO:0000256" key="18">
    <source>
        <dbReference type="RuleBase" id="RU000633"/>
    </source>
</evidence>
<dbReference type="SMART" id="SM01241">
    <property type="entry name" value="Integrin_b_cyt"/>
    <property type="match status" value="1"/>
</dbReference>
<dbReference type="InterPro" id="IPR036349">
    <property type="entry name" value="Integrin_bsu_tail_dom_sf"/>
</dbReference>
<keyword evidence="4" id="KW-0245">EGF-like domain</keyword>
<evidence type="ECO:0000256" key="13">
    <source>
        <dbReference type="ARBA" id="ARBA00023037"/>
    </source>
</evidence>
<evidence type="ECO:0000313" key="24">
    <source>
        <dbReference type="EMBL" id="SSX06025.1"/>
    </source>
</evidence>
<feature type="disulfide bond" evidence="17">
    <location>
        <begin position="458"/>
        <end position="462"/>
    </location>
</feature>
<dbReference type="Pfam" id="PF08725">
    <property type="entry name" value="Integrin_b_cyt"/>
    <property type="match status" value="1"/>
</dbReference>
<dbReference type="GO" id="GO:0033627">
    <property type="term" value="P:cell adhesion mediated by integrin"/>
    <property type="evidence" value="ECO:0007669"/>
    <property type="project" value="TreeGrafter"/>
</dbReference>
<dbReference type="InterPro" id="IPR014836">
    <property type="entry name" value="Integrin_bsu_cyt_dom"/>
</dbReference>
<evidence type="ECO:0000256" key="15">
    <source>
        <dbReference type="ARBA" id="ARBA00023157"/>
    </source>
</evidence>
<dbReference type="InterPro" id="IPR015812">
    <property type="entry name" value="Integrin_bsu"/>
</dbReference>
<keyword evidence="8" id="KW-0677">Repeat</keyword>
<dbReference type="InterPro" id="IPR057073">
    <property type="entry name" value="EGF_integrin_2"/>
</dbReference>
<feature type="disulfide bond" evidence="17">
    <location>
        <begin position="615"/>
        <end position="667"/>
    </location>
</feature>
<dbReference type="GO" id="GO:0005925">
    <property type="term" value="C:focal adhesion"/>
    <property type="evidence" value="ECO:0007669"/>
    <property type="project" value="TreeGrafter"/>
</dbReference>
<evidence type="ECO:0000256" key="16">
    <source>
        <dbReference type="ARBA" id="ARBA00023180"/>
    </source>
</evidence>
<proteinExistence type="inferred from homology"/>
<feature type="disulfide bond" evidence="17">
    <location>
        <begin position="591"/>
        <end position="598"/>
    </location>
</feature>
<name>A0A336KRK3_CULSO</name>
<dbReference type="GO" id="GO:0016477">
    <property type="term" value="P:cell migration"/>
    <property type="evidence" value="ECO:0007669"/>
    <property type="project" value="TreeGrafter"/>
</dbReference>
<evidence type="ECO:0000256" key="5">
    <source>
        <dbReference type="ARBA" id="ARBA00022692"/>
    </source>
</evidence>
<dbReference type="FunFam" id="2.10.25.10:FF:000036">
    <property type="entry name" value="Integrin beta"/>
    <property type="match status" value="1"/>
</dbReference>
<dbReference type="EMBL" id="UFQS01000673">
    <property type="protein sequence ID" value="SSX06025.1"/>
    <property type="molecule type" value="Genomic_DNA"/>
</dbReference>
<feature type="disulfide bond" evidence="17">
    <location>
        <begin position="205"/>
        <end position="208"/>
    </location>
</feature>
<feature type="disulfide bond" evidence="17">
    <location>
        <begin position="397"/>
        <end position="408"/>
    </location>
</feature>
<feature type="chain" id="PRO_5033342726" description="Integrin beta" evidence="20">
    <location>
        <begin position="31"/>
        <end position="803"/>
    </location>
</feature>
<dbReference type="InterPro" id="IPR036465">
    <property type="entry name" value="vWFA_dom_sf"/>
</dbReference>
<dbReference type="PROSITE" id="PS00243">
    <property type="entry name" value="I_EGF_1"/>
    <property type="match status" value="1"/>
</dbReference>
<dbReference type="Pfam" id="PF23105">
    <property type="entry name" value="EGF_integrin"/>
    <property type="match status" value="2"/>
</dbReference>
<reference evidence="24" key="1">
    <citation type="submission" date="2018-04" db="EMBL/GenBank/DDBJ databases">
        <authorList>
            <person name="Go L.Y."/>
            <person name="Mitchell J.A."/>
        </authorList>
    </citation>
    <scope>NUCLEOTIDE SEQUENCE</scope>
    <source>
        <tissue evidence="24">Whole organism</tissue>
    </source>
</reference>
<reference evidence="25" key="2">
    <citation type="submission" date="2018-07" db="EMBL/GenBank/DDBJ databases">
        <authorList>
            <person name="Quirk P.G."/>
            <person name="Krulwich T.A."/>
        </authorList>
    </citation>
    <scope>NUCLEOTIDE SEQUENCE</scope>
</reference>
<evidence type="ECO:0000313" key="25">
    <source>
        <dbReference type="EMBL" id="SSX26382.1"/>
    </source>
</evidence>
<feature type="domain" description="Integrin beta subunit VWA" evidence="21">
    <location>
        <begin position="40"/>
        <end position="460"/>
    </location>
</feature>
<dbReference type="Gene3D" id="4.10.1240.30">
    <property type="match status" value="1"/>
</dbReference>
<feature type="disulfide bond" evidence="17">
    <location>
        <begin position="530"/>
        <end position="565"/>
    </location>
</feature>
<dbReference type="SMART" id="SM01242">
    <property type="entry name" value="Integrin_B_tail"/>
    <property type="match status" value="1"/>
</dbReference>
<feature type="disulfide bond" evidence="17">
    <location>
        <begin position="643"/>
        <end position="652"/>
    </location>
</feature>
<evidence type="ECO:0000256" key="12">
    <source>
        <dbReference type="ARBA" id="ARBA00022989"/>
    </source>
</evidence>
<evidence type="ECO:0000259" key="21">
    <source>
        <dbReference type="SMART" id="SM00187"/>
    </source>
</evidence>
<feature type="disulfide bond" evidence="17">
    <location>
        <begin position="613"/>
        <end position="618"/>
    </location>
</feature>
<dbReference type="InterPro" id="IPR002369">
    <property type="entry name" value="Integrin_bsu_VWA"/>
</dbReference>
<dbReference type="OMA" id="APNDERC"/>
<dbReference type="Gene3D" id="2.60.40.1510">
    <property type="entry name" value="ntegrin, alpha v. Chain A, domain 3"/>
    <property type="match status" value="1"/>
</dbReference>
<evidence type="ECO:0000256" key="19">
    <source>
        <dbReference type="SAM" id="Phobius"/>
    </source>
</evidence>
<evidence type="ECO:0000256" key="17">
    <source>
        <dbReference type="PIRSR" id="PIRSR002512-1"/>
    </source>
</evidence>
<dbReference type="SUPFAM" id="SSF53300">
    <property type="entry name" value="vWA-like"/>
    <property type="match status" value="1"/>
</dbReference>
<feature type="disulfide bond" evidence="17">
    <location>
        <begin position="671"/>
        <end position="704"/>
    </location>
</feature>
<feature type="disulfide bond" evidence="17">
    <location>
        <begin position="44"/>
        <end position="77"/>
    </location>
</feature>
<dbReference type="SMART" id="SM00187">
    <property type="entry name" value="INB"/>
    <property type="match status" value="1"/>
</dbReference>
<dbReference type="SUPFAM" id="SSF69687">
    <property type="entry name" value="Integrin beta tail domain"/>
    <property type="match status" value="1"/>
</dbReference>
<feature type="disulfide bond" evidence="17">
    <location>
        <begin position="535"/>
        <end position="550"/>
    </location>
</feature>
<dbReference type="AlphaFoldDB" id="A0A336KRK3"/>
<feature type="disulfide bond" evidence="17">
    <location>
        <begin position="573"/>
        <end position="578"/>
    </location>
</feature>
<feature type="domain" description="Integrin beta subunit tail" evidence="23">
    <location>
        <begin position="643"/>
        <end position="733"/>
    </location>
</feature>
<keyword evidence="5 18" id="KW-0812">Transmembrane</keyword>
<dbReference type="GO" id="GO:0008305">
    <property type="term" value="C:integrin complex"/>
    <property type="evidence" value="ECO:0007669"/>
    <property type="project" value="TreeGrafter"/>
</dbReference>
<evidence type="ECO:0000256" key="9">
    <source>
        <dbReference type="ARBA" id="ARBA00022837"/>
    </source>
</evidence>
<dbReference type="GO" id="GO:0005178">
    <property type="term" value="F:integrin binding"/>
    <property type="evidence" value="ECO:0007669"/>
    <property type="project" value="TreeGrafter"/>
</dbReference>
<dbReference type="PANTHER" id="PTHR10082">
    <property type="entry name" value="INTEGRIN BETA SUBUNIT"/>
    <property type="match status" value="1"/>
</dbReference>
<feature type="disulfide bond" evidence="17">
    <location>
        <begin position="636"/>
        <end position="639"/>
    </location>
</feature>
<feature type="disulfide bond" evidence="17">
    <location>
        <begin position="552"/>
        <end position="557"/>
    </location>
</feature>
<feature type="disulfide bond" evidence="17">
    <location>
        <begin position="481"/>
        <end position="522"/>
    </location>
</feature>
<dbReference type="SUPFAM" id="SSF69179">
    <property type="entry name" value="Integrin domains"/>
    <property type="match status" value="1"/>
</dbReference>
<keyword evidence="10" id="KW-0460">Magnesium</keyword>
<evidence type="ECO:0000256" key="11">
    <source>
        <dbReference type="ARBA" id="ARBA00022889"/>
    </source>
</evidence>
<protein>
    <recommendedName>
        <fullName evidence="18">Integrin beta</fullName>
    </recommendedName>
</protein>
<dbReference type="InterPro" id="IPR012896">
    <property type="entry name" value="Integrin_bsu_tail"/>
</dbReference>
<feature type="disulfide bond" evidence="17">
    <location>
        <begin position="620"/>
        <end position="633"/>
    </location>
</feature>
<keyword evidence="6" id="KW-0479">Metal-binding</keyword>
<dbReference type="PANTHER" id="PTHR10082:SF60">
    <property type="entry name" value="INTEGRIN BETA-PS"/>
    <property type="match status" value="1"/>
</dbReference>
<keyword evidence="12 19" id="KW-1133">Transmembrane helix</keyword>
<dbReference type="GO" id="GO:0007229">
    <property type="term" value="P:integrin-mediated signaling pathway"/>
    <property type="evidence" value="ECO:0007669"/>
    <property type="project" value="UniProtKB-KW"/>
</dbReference>
<keyword evidence="13 18" id="KW-0401">Integrin</keyword>
<dbReference type="PRINTS" id="PR01186">
    <property type="entry name" value="INTEGRINB"/>
</dbReference>
<evidence type="ECO:0000256" key="6">
    <source>
        <dbReference type="ARBA" id="ARBA00022723"/>
    </source>
</evidence>
<evidence type="ECO:0000256" key="2">
    <source>
        <dbReference type="ARBA" id="ARBA00007449"/>
    </source>
</evidence>
<keyword evidence="3" id="KW-1003">Cell membrane</keyword>
<feature type="disulfide bond" evidence="17">
    <location>
        <begin position="256"/>
        <end position="297"/>
    </location>
</feature>
<dbReference type="EMBL" id="UFQT01000673">
    <property type="protein sequence ID" value="SSX26382.1"/>
    <property type="molecule type" value="Genomic_DNA"/>
</dbReference>
<evidence type="ECO:0000256" key="10">
    <source>
        <dbReference type="ARBA" id="ARBA00022842"/>
    </source>
</evidence>
<feature type="disulfide bond" evidence="17">
    <location>
        <begin position="497"/>
        <end position="512"/>
    </location>
</feature>
<dbReference type="PIRSF" id="PIRSF002512">
    <property type="entry name" value="Integrin_B"/>
    <property type="match status" value="1"/>
</dbReference>
<accession>A0A336KRK3</accession>
<keyword evidence="11 18" id="KW-0130">Cell adhesion</keyword>
<evidence type="ECO:0000256" key="1">
    <source>
        <dbReference type="ARBA" id="ARBA00004251"/>
    </source>
</evidence>
<feature type="disulfide bond" evidence="17">
    <location>
        <begin position="580"/>
        <end position="589"/>
    </location>
</feature>
<feature type="signal peptide" evidence="20">
    <location>
        <begin position="1"/>
        <end position="30"/>
    </location>
</feature>
<keyword evidence="14 19" id="KW-0472">Membrane</keyword>
<evidence type="ECO:0000256" key="20">
    <source>
        <dbReference type="SAM" id="SignalP"/>
    </source>
</evidence>
<dbReference type="SUPFAM" id="SSF57196">
    <property type="entry name" value="EGF/Laminin"/>
    <property type="match status" value="1"/>
</dbReference>
<feature type="transmembrane region" description="Helical" evidence="19">
    <location>
        <begin position="732"/>
        <end position="756"/>
    </location>
</feature>
<feature type="disulfide bond" evidence="17">
    <location>
        <begin position="486"/>
        <end position="495"/>
    </location>
</feature>
<feature type="domain" description="Integrin beta subunit cytoplasmic" evidence="22">
    <location>
        <begin position="757"/>
        <end position="803"/>
    </location>
</feature>
<feature type="disulfide bond" evidence="17">
    <location>
        <begin position="575"/>
        <end position="607"/>
    </location>
</feature>
<evidence type="ECO:0000256" key="14">
    <source>
        <dbReference type="ARBA" id="ARBA00023136"/>
    </source>
</evidence>
<dbReference type="Pfam" id="PF00362">
    <property type="entry name" value="Integrin_beta"/>
    <property type="match status" value="1"/>
</dbReference>
<evidence type="ECO:0000259" key="23">
    <source>
        <dbReference type="SMART" id="SM01242"/>
    </source>
</evidence>
<comment type="similarity">
    <text evidence="2 18">Belongs to the integrin beta chain family.</text>
</comment>
<feature type="disulfide bond" evidence="17">
    <location>
        <begin position="528"/>
        <end position="533"/>
    </location>
</feature>
<dbReference type="FunFam" id="3.40.50.410:FF:000002">
    <property type="entry name" value="Integrin beta"/>
    <property type="match status" value="1"/>
</dbReference>
<gene>
    <name evidence="24" type="primary">CSON013367</name>
</gene>
<sequence>MEKKKITPHFKDILTYLVILFVIHIQFVQSQSIDCSKQISCRDCIQTEGCAWCPKFLPKSTNNDVKCFKATEISKYCDPSSIENPKNKVNISQDTPLTKNNSMSNKSIVQLKPQRIDLKLRIKEPKNITFEYARAEDYPVDLYNLMDLSYSMNFHKDKLSRLGSQVASEMSKITKNFRLGFGSFVDKTTYPYISVIPEGKNKSQCQQCAEPYSFKHHMSLSNDSVLFEKRVREAKISGNVDPPEGGLDALMQVMVCENEIGWRPNARRLVVFSTDESFHYAGDGKLGGVIKPNDGKCHMENNEYTHGLIQDYPSVGQINEIAKKHAINIIFAVTSNKIEVYQTLSEHIEGSTASILANDSSNVVSLIRDQYNKISSSIEIKDNADKDILSVKYFSKCLGNKINMTNKCDGLKVGQTVEFQVEFTAISCPKNPSDWNQTVKIYPVGIDESLIITIELQCDCMCEKSVEHNSPICSNHGSLTCGICECNEGFSGRDCKCSVQDTTTSTENNLQCRPNNMTKVECNNQGNCICGLCECYKRPNKDEIISGKFCECDNFSCKRHDGFLCSGQSHGTCKCGVCDCKPGWIGSACECSTSTDTCRAPGETEICSGYGECICGQCKCSNQVENSRYGRFCEKCPTCPGRCQDFKECVQCLAYNTGPLATNSSDCDSNCEKLFKITSKTETVAIEKENLDEQLCTFYDENQCRFQFVYNDKDANNVVVRVQEILECPPKVFTPAIIFSIVGSIVLVGLATLLLWKLIMTIQYKNEFAKFEKERLMACWDTGENPLYKKATSTYQNPLYREG</sequence>
<dbReference type="PROSITE" id="PS52047">
    <property type="entry name" value="I_EGF_2"/>
    <property type="match status" value="1"/>
</dbReference>
<evidence type="ECO:0000256" key="3">
    <source>
        <dbReference type="ARBA" id="ARBA00022475"/>
    </source>
</evidence>
<dbReference type="InterPro" id="IPR057243">
    <property type="entry name" value="Integrin_I-EGF_CS"/>
</dbReference>
<dbReference type="GO" id="GO:0009986">
    <property type="term" value="C:cell surface"/>
    <property type="evidence" value="ECO:0007669"/>
    <property type="project" value="TreeGrafter"/>
</dbReference>
<dbReference type="InterPro" id="IPR032695">
    <property type="entry name" value="Integrin_dom_sf"/>
</dbReference>
<feature type="disulfide bond" evidence="17">
    <location>
        <begin position="53"/>
        <end position="67"/>
    </location>
</feature>
<dbReference type="Gene3D" id="1.20.5.100">
    <property type="entry name" value="Cytochrome c1, transmembrane anchor, C-terminal"/>
    <property type="match status" value="1"/>
</dbReference>